<dbReference type="Pfam" id="PF00300">
    <property type="entry name" value="His_Phos_1"/>
    <property type="match status" value="1"/>
</dbReference>
<proteinExistence type="predicted"/>
<reference evidence="3" key="1">
    <citation type="submission" date="2018-06" db="EMBL/GenBank/DDBJ databases">
        <authorList>
            <person name="Zhirakovskaya E."/>
        </authorList>
    </citation>
    <scope>NUCLEOTIDE SEQUENCE</scope>
</reference>
<dbReference type="InterPro" id="IPR050275">
    <property type="entry name" value="PGM_Phosphatase"/>
</dbReference>
<dbReference type="InterPro" id="IPR029033">
    <property type="entry name" value="His_PPase_superfam"/>
</dbReference>
<dbReference type="SMART" id="SM00855">
    <property type="entry name" value="PGAM"/>
    <property type="match status" value="1"/>
</dbReference>
<keyword evidence="1" id="KW-0324">Glycolysis</keyword>
<dbReference type="InterPro" id="IPR001345">
    <property type="entry name" value="PG/BPGM_mutase_AS"/>
</dbReference>
<dbReference type="EMBL" id="UOEZ01000078">
    <property type="protein sequence ID" value="VAW38764.1"/>
    <property type="molecule type" value="Genomic_DNA"/>
</dbReference>
<dbReference type="CDD" id="cd07067">
    <property type="entry name" value="HP_PGM_like"/>
    <property type="match status" value="1"/>
</dbReference>
<dbReference type="PANTHER" id="PTHR48100">
    <property type="entry name" value="BROAD-SPECIFICITY PHOSPHATASE YOR283W-RELATED"/>
    <property type="match status" value="1"/>
</dbReference>
<dbReference type="GO" id="GO:0005737">
    <property type="term" value="C:cytoplasm"/>
    <property type="evidence" value="ECO:0007669"/>
    <property type="project" value="TreeGrafter"/>
</dbReference>
<sequence>MGDFTLYLVRHGEILSNREDIYAGASDEELTPPGAESANDFGREAASWNIDAVYSSPVRRAVQTAEIINSHLGKELVIDGGFGEIKMGPWEGLRIKDVAERFPEDFKVWMTRPGDLRVRGRESLGELQTRAVESVLKIKAGRAATFKTSNSCPVLAVSHVAVIRVLFLYYNNRPLNEYKKIKVANLSAFKLVFSDTGTSFEAIEK</sequence>
<evidence type="ECO:0008006" key="4">
    <source>
        <dbReference type="Google" id="ProtNLM"/>
    </source>
</evidence>
<dbReference type="AlphaFoldDB" id="A0A3B0W567"/>
<name>A0A3B0W567_9ZZZZ</name>
<evidence type="ECO:0000313" key="3">
    <source>
        <dbReference type="EMBL" id="VAW38764.1"/>
    </source>
</evidence>
<evidence type="ECO:0000256" key="2">
    <source>
        <dbReference type="ARBA" id="ARBA00023235"/>
    </source>
</evidence>
<dbReference type="InterPro" id="IPR013078">
    <property type="entry name" value="His_Pase_superF_clade-1"/>
</dbReference>
<dbReference type="GO" id="GO:0016791">
    <property type="term" value="F:phosphatase activity"/>
    <property type="evidence" value="ECO:0007669"/>
    <property type="project" value="TreeGrafter"/>
</dbReference>
<dbReference type="PROSITE" id="PS00175">
    <property type="entry name" value="PG_MUTASE"/>
    <property type="match status" value="1"/>
</dbReference>
<dbReference type="PANTHER" id="PTHR48100:SF1">
    <property type="entry name" value="HISTIDINE PHOSPHATASE FAMILY PROTEIN-RELATED"/>
    <property type="match status" value="1"/>
</dbReference>
<gene>
    <name evidence="3" type="ORF">MNBD_DELTA02-605</name>
</gene>
<accession>A0A3B0W567</accession>
<protein>
    <recommendedName>
        <fullName evidence="4">Histidine phosphatase family protein</fullName>
    </recommendedName>
</protein>
<evidence type="ECO:0000256" key="1">
    <source>
        <dbReference type="ARBA" id="ARBA00023152"/>
    </source>
</evidence>
<dbReference type="SUPFAM" id="SSF53254">
    <property type="entry name" value="Phosphoglycerate mutase-like"/>
    <property type="match status" value="1"/>
</dbReference>
<keyword evidence="2" id="KW-0413">Isomerase</keyword>
<dbReference type="PIRSF" id="PIRSF000709">
    <property type="entry name" value="6PFK_2-Ptase"/>
    <property type="match status" value="1"/>
</dbReference>
<organism evidence="3">
    <name type="scientific">hydrothermal vent metagenome</name>
    <dbReference type="NCBI Taxonomy" id="652676"/>
    <lineage>
        <taxon>unclassified sequences</taxon>
        <taxon>metagenomes</taxon>
        <taxon>ecological metagenomes</taxon>
    </lineage>
</organism>
<dbReference type="Gene3D" id="3.40.50.1240">
    <property type="entry name" value="Phosphoglycerate mutase-like"/>
    <property type="match status" value="1"/>
</dbReference>